<evidence type="ECO:0000256" key="19">
    <source>
        <dbReference type="ARBA" id="ARBA00081560"/>
    </source>
</evidence>
<dbReference type="GO" id="GO:0008765">
    <property type="term" value="F:UDP-N-acetylmuramoylalanyl-D-glutamate-2,6-diaminopimelate ligase activity"/>
    <property type="evidence" value="ECO:0007669"/>
    <property type="project" value="UniProtKB-UniRule"/>
</dbReference>
<keyword evidence="6 20" id="KW-0547">Nucleotide-binding</keyword>
<feature type="binding site" evidence="20">
    <location>
        <position position="149"/>
    </location>
    <ligand>
        <name>UDP-N-acetyl-alpha-D-muramoyl-L-alanyl-D-glutamate</name>
        <dbReference type="ChEBI" id="CHEBI:83900"/>
    </ligand>
</feature>
<dbReference type="GO" id="GO:0000287">
    <property type="term" value="F:magnesium ion binding"/>
    <property type="evidence" value="ECO:0007669"/>
    <property type="project" value="UniProtKB-UniRule"/>
</dbReference>
<keyword evidence="11 20" id="KW-0131">Cell cycle</keyword>
<feature type="binding site" evidence="20">
    <location>
        <position position="177"/>
    </location>
    <ligand>
        <name>UDP-N-acetyl-alpha-D-muramoyl-L-alanyl-D-glutamate</name>
        <dbReference type="ChEBI" id="CHEBI:83900"/>
    </ligand>
</feature>
<feature type="domain" description="Mur ligase N-terminal catalytic" evidence="22">
    <location>
        <begin position="25"/>
        <end position="94"/>
    </location>
</feature>
<dbReference type="PANTHER" id="PTHR23135">
    <property type="entry name" value="MUR LIGASE FAMILY MEMBER"/>
    <property type="match status" value="1"/>
</dbReference>
<comment type="catalytic activity">
    <reaction evidence="13 20">
        <text>UDP-N-acetyl-alpha-D-muramoyl-L-alanyl-D-glutamate + meso-2,6-diaminopimelate + ATP = UDP-N-acetyl-alpha-D-muramoyl-L-alanyl-gamma-D-glutamyl-meso-2,6-diaminopimelate + ADP + phosphate + H(+)</text>
        <dbReference type="Rhea" id="RHEA:23676"/>
        <dbReference type="ChEBI" id="CHEBI:15378"/>
        <dbReference type="ChEBI" id="CHEBI:30616"/>
        <dbReference type="ChEBI" id="CHEBI:43474"/>
        <dbReference type="ChEBI" id="CHEBI:57791"/>
        <dbReference type="ChEBI" id="CHEBI:83900"/>
        <dbReference type="ChEBI" id="CHEBI:83905"/>
        <dbReference type="ChEBI" id="CHEBI:456216"/>
        <dbReference type="EC" id="6.3.2.13"/>
    </reaction>
</comment>
<dbReference type="NCBIfam" id="TIGR01085">
    <property type="entry name" value="murE"/>
    <property type="match status" value="1"/>
</dbReference>
<evidence type="ECO:0000259" key="23">
    <source>
        <dbReference type="Pfam" id="PF02875"/>
    </source>
</evidence>
<evidence type="ECO:0000256" key="20">
    <source>
        <dbReference type="HAMAP-Rule" id="MF_00208"/>
    </source>
</evidence>
<keyword evidence="10 20" id="KW-0573">Peptidoglycan synthesis</keyword>
<dbReference type="InterPro" id="IPR005761">
    <property type="entry name" value="UDP-N-AcMur-Glu-dNH2Pim_ligase"/>
</dbReference>
<evidence type="ECO:0000313" key="26">
    <source>
        <dbReference type="Proteomes" id="UP000239663"/>
    </source>
</evidence>
<dbReference type="Gene3D" id="3.90.190.20">
    <property type="entry name" value="Mur ligase, C-terminal domain"/>
    <property type="match status" value="1"/>
</dbReference>
<evidence type="ECO:0000256" key="9">
    <source>
        <dbReference type="ARBA" id="ARBA00022960"/>
    </source>
</evidence>
<evidence type="ECO:0000256" key="18">
    <source>
        <dbReference type="ARBA" id="ARBA00076158"/>
    </source>
</evidence>
<feature type="binding site" evidence="20">
    <location>
        <position position="185"/>
    </location>
    <ligand>
        <name>UDP-N-acetyl-alpha-D-muramoyl-L-alanyl-D-glutamate</name>
        <dbReference type="ChEBI" id="CHEBI:83900"/>
    </ligand>
</feature>
<comment type="pathway">
    <text evidence="1 20 21">Cell wall biogenesis; peptidoglycan biosynthesis.</text>
</comment>
<dbReference type="GO" id="GO:0051301">
    <property type="term" value="P:cell division"/>
    <property type="evidence" value="ECO:0007669"/>
    <property type="project" value="UniProtKB-KW"/>
</dbReference>
<comment type="cofactor">
    <cofactor evidence="20">
        <name>Mg(2+)</name>
        <dbReference type="ChEBI" id="CHEBI:18420"/>
    </cofactor>
</comment>
<evidence type="ECO:0000256" key="10">
    <source>
        <dbReference type="ARBA" id="ARBA00022984"/>
    </source>
</evidence>
<dbReference type="GO" id="GO:0005737">
    <property type="term" value="C:cytoplasm"/>
    <property type="evidence" value="ECO:0007669"/>
    <property type="project" value="UniProtKB-SubCell"/>
</dbReference>
<evidence type="ECO:0000256" key="5">
    <source>
        <dbReference type="ARBA" id="ARBA00022618"/>
    </source>
</evidence>
<evidence type="ECO:0000256" key="15">
    <source>
        <dbReference type="ARBA" id="ARBA00066633"/>
    </source>
</evidence>
<dbReference type="GO" id="GO:0009252">
    <property type="term" value="P:peptidoglycan biosynthetic process"/>
    <property type="evidence" value="ECO:0007669"/>
    <property type="project" value="UniProtKB-UniRule"/>
</dbReference>
<feature type="binding site" evidence="20">
    <location>
        <position position="461"/>
    </location>
    <ligand>
        <name>meso-2,6-diaminopimelate</name>
        <dbReference type="ChEBI" id="CHEBI:57791"/>
    </ligand>
</feature>
<keyword evidence="9 20" id="KW-0133">Cell shape</keyword>
<evidence type="ECO:0000256" key="17">
    <source>
        <dbReference type="ARBA" id="ARBA00075482"/>
    </source>
</evidence>
<comment type="PTM">
    <text evidence="20">Carboxylation is probably crucial for Mg(2+) binding and, consequently, for the gamma-phosphate positioning of ATP.</text>
</comment>
<keyword evidence="3 20" id="KW-0963">Cytoplasm</keyword>
<dbReference type="GO" id="GO:0008360">
    <property type="term" value="P:regulation of cell shape"/>
    <property type="evidence" value="ECO:0007669"/>
    <property type="project" value="UniProtKB-KW"/>
</dbReference>
<protein>
    <recommendedName>
        <fullName evidence="16 20">UDP-N-acetylmuramoyl-L-alanyl-D-glutamate--2,6-diaminopimelate ligase</fullName>
        <ecNumber evidence="15 20">6.3.2.13</ecNumber>
    </recommendedName>
    <alternativeName>
        <fullName evidence="17 20">Meso-A2pm-adding enzyme</fullName>
    </alternativeName>
    <alternativeName>
        <fullName evidence="18 20">Meso-diaminopimelate-adding enzyme</fullName>
    </alternativeName>
    <alternativeName>
        <fullName evidence="19 20">UDP-MurNAc-L-Ala-D-Glu:meso-diaminopimelate ligase</fullName>
    </alternativeName>
    <alternativeName>
        <fullName evidence="20">UDP-MurNAc-tripeptide synthetase</fullName>
    </alternativeName>
    <alternativeName>
        <fullName evidence="20">UDP-N-acetylmuramyl-tripeptide synthetase</fullName>
    </alternativeName>
</protein>
<evidence type="ECO:0000256" key="16">
    <source>
        <dbReference type="ARBA" id="ARBA00072883"/>
    </source>
</evidence>
<dbReference type="EC" id="6.3.2.13" evidence="15 20"/>
<evidence type="ECO:0000256" key="2">
    <source>
        <dbReference type="ARBA" id="ARBA00005898"/>
    </source>
</evidence>
<comment type="similarity">
    <text evidence="2 20">Belongs to the MurCDEF family. MurE subfamily.</text>
</comment>
<keyword evidence="7 20" id="KW-0067">ATP-binding</keyword>
<dbReference type="HAMAP" id="MF_00208">
    <property type="entry name" value="MurE"/>
    <property type="match status" value="1"/>
</dbReference>
<evidence type="ECO:0000256" key="14">
    <source>
        <dbReference type="ARBA" id="ARBA00056782"/>
    </source>
</evidence>
<name>A0A2S7MYM8_9BACI</name>
<feature type="binding site" evidence="20">
    <location>
        <begin position="150"/>
        <end position="151"/>
    </location>
    <ligand>
        <name>UDP-N-acetyl-alpha-D-muramoyl-L-alanyl-D-glutamate</name>
        <dbReference type="ChEBI" id="CHEBI:83900"/>
    </ligand>
</feature>
<dbReference type="NCBIfam" id="NF001124">
    <property type="entry name" value="PRK00139.1-2"/>
    <property type="match status" value="1"/>
</dbReference>
<evidence type="ECO:0000256" key="4">
    <source>
        <dbReference type="ARBA" id="ARBA00022598"/>
    </source>
</evidence>
<evidence type="ECO:0000256" key="21">
    <source>
        <dbReference type="RuleBase" id="RU004135"/>
    </source>
</evidence>
<dbReference type="InterPro" id="IPR035911">
    <property type="entry name" value="MurE/MurF_N"/>
</dbReference>
<reference evidence="25 26" key="1">
    <citation type="submission" date="2017-12" db="EMBL/GenBank/DDBJ databases">
        <title>Taxonomic description and draft genome of Pradoshia cofamensis Gen. nov., sp. nov., a thermotolerant bacillale isolated from anterior gut of earthworm Eisenia fetida.</title>
        <authorList>
            <person name="Saha T."/>
            <person name="Chakraborty R."/>
        </authorList>
    </citation>
    <scope>NUCLEOTIDE SEQUENCE [LARGE SCALE GENOMIC DNA]</scope>
    <source>
        <strain evidence="25 26">EAG3</strain>
    </source>
</reference>
<evidence type="ECO:0000256" key="6">
    <source>
        <dbReference type="ARBA" id="ARBA00022741"/>
    </source>
</evidence>
<dbReference type="NCBIfam" id="NF001126">
    <property type="entry name" value="PRK00139.1-4"/>
    <property type="match status" value="1"/>
</dbReference>
<proteinExistence type="inferred from homology"/>
<dbReference type="EMBL" id="PKOZ01000006">
    <property type="protein sequence ID" value="PQD94912.1"/>
    <property type="molecule type" value="Genomic_DNA"/>
</dbReference>
<feature type="domain" description="Mur ligase central" evidence="24">
    <location>
        <begin position="106"/>
        <end position="311"/>
    </location>
</feature>
<dbReference type="UniPathway" id="UPA00219"/>
<comment type="caution">
    <text evidence="25">The sequence shown here is derived from an EMBL/GenBank/DDBJ whole genome shotgun (WGS) entry which is preliminary data.</text>
</comment>
<comment type="subcellular location">
    <subcellularLocation>
        <location evidence="20 21">Cytoplasm</location>
    </subcellularLocation>
</comment>
<dbReference type="InterPro" id="IPR013221">
    <property type="entry name" value="Mur_ligase_cen"/>
</dbReference>
<evidence type="ECO:0000256" key="8">
    <source>
        <dbReference type="ARBA" id="ARBA00022842"/>
    </source>
</evidence>
<evidence type="ECO:0000256" key="11">
    <source>
        <dbReference type="ARBA" id="ARBA00023306"/>
    </source>
</evidence>
<feature type="domain" description="Mur ligase C-terminal" evidence="23">
    <location>
        <begin position="334"/>
        <end position="459"/>
    </location>
</feature>
<evidence type="ECO:0000256" key="12">
    <source>
        <dbReference type="ARBA" id="ARBA00023316"/>
    </source>
</evidence>
<dbReference type="Pfam" id="PF01225">
    <property type="entry name" value="Mur_ligase"/>
    <property type="match status" value="1"/>
</dbReference>
<sequence>MRLDDLISIIPFKQKQGEGNPSLTSIENDHRKVNSGSLFICIKGYTVDGHDLAPEAVKNGAVAIVSEKPLDVDVPVVIVKSTAKVMAQVADQFYGHPTQKLNLIGITGTNGKTTISHLIEKLFKDINQVTGLIGTMYTKIGNETFETKNTTPDSLTLQKTFHSMTEKGVETAVMEVSSHALEMGRVFGCDYDIAVFSNLTQDHLDYHGTMENYRYAKGLLFARMGNAYRDGKPKYAILNADDEASIMYERATAANVVTYGIHQAADVKAENIRITAQGSSFTLITPAEKVEVSLPLIGKFNIYNCLAAIAVGLVSNIPLQQIIQSLKEIKGVSGRFERVYGGQDFTVLVDYSHTPDSLENALKTVNEFAEKKVYAIVGCGGDRDKTKRPLMAQVACEYSTNPIFTSDNPRSEDPESILDDMTNGVLGKDYKRITDRREAIYEAIKQAEPKDVILIAGKGHEDYQIIGKEVIHFDDREVAMEAIKEKLNSQQKEERV</sequence>
<dbReference type="FunFam" id="3.90.190.20:FF:000006">
    <property type="entry name" value="UDP-N-acetylmuramoyl-L-alanyl-D-glutamate--2,6-diaminopimelate ligase"/>
    <property type="match status" value="1"/>
</dbReference>
<dbReference type="RefSeq" id="WP_104849619.1">
    <property type="nucleotide sequence ID" value="NZ_PKOZ01000006.1"/>
</dbReference>
<evidence type="ECO:0000313" key="25">
    <source>
        <dbReference type="EMBL" id="PQD94912.1"/>
    </source>
</evidence>
<keyword evidence="8 20" id="KW-0460">Magnesium</keyword>
<evidence type="ECO:0000256" key="7">
    <source>
        <dbReference type="ARBA" id="ARBA00022840"/>
    </source>
</evidence>
<evidence type="ECO:0000256" key="3">
    <source>
        <dbReference type="ARBA" id="ARBA00022490"/>
    </source>
</evidence>
<dbReference type="OrthoDB" id="9800958at2"/>
<organism evidence="25 26">
    <name type="scientific">Pradoshia eiseniae</name>
    <dbReference type="NCBI Taxonomy" id="2064768"/>
    <lineage>
        <taxon>Bacteria</taxon>
        <taxon>Bacillati</taxon>
        <taxon>Bacillota</taxon>
        <taxon>Bacilli</taxon>
        <taxon>Bacillales</taxon>
        <taxon>Bacillaceae</taxon>
        <taxon>Pradoshia</taxon>
    </lineage>
</organism>
<accession>A0A2S7MYM8</accession>
<keyword evidence="26" id="KW-1185">Reference proteome</keyword>
<comment type="function">
    <text evidence="14 20">Catalyzes the addition of meso-diaminopimelic acid to the nucleotide precursor UDP-N-acetylmuramoyl-L-alanyl-D-glutamate (UMAG) in the biosynthesis of bacterial cell-wall peptidoglycan.</text>
</comment>
<dbReference type="Proteomes" id="UP000239663">
    <property type="component" value="Unassembled WGS sequence"/>
</dbReference>
<feature type="binding site" evidence="20">
    <location>
        <begin position="407"/>
        <end position="410"/>
    </location>
    <ligand>
        <name>meso-2,6-diaminopimelate</name>
        <dbReference type="ChEBI" id="CHEBI:57791"/>
    </ligand>
</feature>
<dbReference type="AlphaFoldDB" id="A0A2S7MYM8"/>
<evidence type="ECO:0000256" key="13">
    <source>
        <dbReference type="ARBA" id="ARBA00050251"/>
    </source>
</evidence>
<keyword evidence="4 20" id="KW-0436">Ligase</keyword>
<dbReference type="InterPro" id="IPR036615">
    <property type="entry name" value="Mur_ligase_C_dom_sf"/>
</dbReference>
<dbReference type="GO" id="GO:0071555">
    <property type="term" value="P:cell wall organization"/>
    <property type="evidence" value="ECO:0007669"/>
    <property type="project" value="UniProtKB-KW"/>
</dbReference>
<feature type="binding site" evidence="20">
    <location>
        <position position="383"/>
    </location>
    <ligand>
        <name>meso-2,6-diaminopimelate</name>
        <dbReference type="ChEBI" id="CHEBI:57791"/>
    </ligand>
</feature>
<gene>
    <name evidence="20" type="primary">murE</name>
    <name evidence="25" type="ORF">CYL18_11275</name>
</gene>
<dbReference type="InterPro" id="IPR036565">
    <property type="entry name" value="Mur-like_cat_sf"/>
</dbReference>
<keyword evidence="12 20" id="KW-0961">Cell wall biogenesis/degradation</keyword>
<keyword evidence="5 20" id="KW-0132">Cell division</keyword>
<feature type="modified residue" description="N6-carboxylysine" evidence="20">
    <location>
        <position position="217"/>
    </location>
</feature>
<comment type="caution">
    <text evidence="20">Lacks conserved residue(s) required for the propagation of feature annotation.</text>
</comment>
<dbReference type="GO" id="GO:0005524">
    <property type="term" value="F:ATP binding"/>
    <property type="evidence" value="ECO:0007669"/>
    <property type="project" value="UniProtKB-UniRule"/>
</dbReference>
<dbReference type="Gene3D" id="3.40.1190.10">
    <property type="entry name" value="Mur-like, catalytic domain"/>
    <property type="match status" value="1"/>
</dbReference>
<dbReference type="Pfam" id="PF08245">
    <property type="entry name" value="Mur_ligase_M"/>
    <property type="match status" value="1"/>
</dbReference>
<dbReference type="PANTHER" id="PTHR23135:SF4">
    <property type="entry name" value="UDP-N-ACETYLMURAMOYL-L-ALANYL-D-GLUTAMATE--2,6-DIAMINOPIMELATE LIGASE MURE HOMOLOG, CHLOROPLASTIC"/>
    <property type="match status" value="1"/>
</dbReference>
<feature type="short sequence motif" description="Meso-diaminopimelate recognition motif" evidence="20">
    <location>
        <begin position="407"/>
        <end position="410"/>
    </location>
</feature>
<dbReference type="InterPro" id="IPR000713">
    <property type="entry name" value="Mur_ligase_N"/>
</dbReference>
<dbReference type="Pfam" id="PF02875">
    <property type="entry name" value="Mur_ligase_C"/>
    <property type="match status" value="1"/>
</dbReference>
<evidence type="ECO:0000259" key="22">
    <source>
        <dbReference type="Pfam" id="PF01225"/>
    </source>
</evidence>
<dbReference type="InterPro" id="IPR004101">
    <property type="entry name" value="Mur_ligase_C"/>
</dbReference>
<dbReference type="SUPFAM" id="SSF53623">
    <property type="entry name" value="MurD-like peptide ligases, catalytic domain"/>
    <property type="match status" value="1"/>
</dbReference>
<evidence type="ECO:0000256" key="1">
    <source>
        <dbReference type="ARBA" id="ARBA00004752"/>
    </source>
</evidence>
<dbReference type="FunFam" id="3.40.1390.10:FF:000005">
    <property type="entry name" value="UDP-N-acetylmuramoyl-L-alanyl-D-glutamate--2,6-diaminopimelate ligase"/>
    <property type="match status" value="1"/>
</dbReference>
<dbReference type="SUPFAM" id="SSF63418">
    <property type="entry name" value="MurE/MurF N-terminal domain"/>
    <property type="match status" value="1"/>
</dbReference>
<dbReference type="SUPFAM" id="SSF53244">
    <property type="entry name" value="MurD-like peptide ligases, peptide-binding domain"/>
    <property type="match status" value="1"/>
</dbReference>
<feature type="binding site" evidence="20">
    <location>
        <begin position="108"/>
        <end position="114"/>
    </location>
    <ligand>
        <name>ATP</name>
        <dbReference type="ChEBI" id="CHEBI:30616"/>
    </ligand>
</feature>
<feature type="binding site" evidence="20">
    <location>
        <position position="457"/>
    </location>
    <ligand>
        <name>meso-2,6-diaminopimelate</name>
        <dbReference type="ChEBI" id="CHEBI:57791"/>
    </ligand>
</feature>
<dbReference type="Gene3D" id="3.40.1390.10">
    <property type="entry name" value="MurE/MurF, N-terminal domain"/>
    <property type="match status" value="1"/>
</dbReference>
<evidence type="ECO:0000259" key="24">
    <source>
        <dbReference type="Pfam" id="PF08245"/>
    </source>
</evidence>